<organism evidence="2 3">
    <name type="scientific">Kitasatospora misakiensis</name>
    <dbReference type="NCBI Taxonomy" id="67330"/>
    <lineage>
        <taxon>Bacteria</taxon>
        <taxon>Bacillati</taxon>
        <taxon>Actinomycetota</taxon>
        <taxon>Actinomycetes</taxon>
        <taxon>Kitasatosporales</taxon>
        <taxon>Streptomycetaceae</taxon>
        <taxon>Kitasatospora</taxon>
    </lineage>
</organism>
<protein>
    <submittedName>
        <fullName evidence="2">Multiprotein-bridging factor 1 family protein</fullName>
    </submittedName>
</protein>
<evidence type="ECO:0000313" key="2">
    <source>
        <dbReference type="EMBL" id="MFC5663751.1"/>
    </source>
</evidence>
<evidence type="ECO:0000313" key="3">
    <source>
        <dbReference type="Proteomes" id="UP001595975"/>
    </source>
</evidence>
<feature type="domain" description="HTH cro/C1-type" evidence="1">
    <location>
        <begin position="13"/>
        <end position="69"/>
    </location>
</feature>
<dbReference type="RefSeq" id="WP_380225427.1">
    <property type="nucleotide sequence ID" value="NZ_JBHSOF010000012.1"/>
</dbReference>
<dbReference type="Gene3D" id="1.10.260.40">
    <property type="entry name" value="lambda repressor-like DNA-binding domains"/>
    <property type="match status" value="1"/>
</dbReference>
<dbReference type="InterPro" id="IPR011990">
    <property type="entry name" value="TPR-like_helical_dom_sf"/>
</dbReference>
<dbReference type="CDD" id="cd00093">
    <property type="entry name" value="HTH_XRE"/>
    <property type="match status" value="1"/>
</dbReference>
<gene>
    <name evidence="2" type="ORF">ACFP3U_12235</name>
</gene>
<dbReference type="Pfam" id="PF13560">
    <property type="entry name" value="HTH_31"/>
    <property type="match status" value="1"/>
</dbReference>
<accession>A0ABW0X5K8</accession>
<dbReference type="InterPro" id="IPR010982">
    <property type="entry name" value="Lambda_DNA-bd_dom_sf"/>
</dbReference>
<keyword evidence="3" id="KW-1185">Reference proteome</keyword>
<dbReference type="Proteomes" id="UP001595975">
    <property type="component" value="Unassembled WGS sequence"/>
</dbReference>
<reference evidence="3" key="1">
    <citation type="journal article" date="2019" name="Int. J. Syst. Evol. Microbiol.">
        <title>The Global Catalogue of Microorganisms (GCM) 10K type strain sequencing project: providing services to taxonomists for standard genome sequencing and annotation.</title>
        <authorList>
            <consortium name="The Broad Institute Genomics Platform"/>
            <consortium name="The Broad Institute Genome Sequencing Center for Infectious Disease"/>
            <person name="Wu L."/>
            <person name="Ma J."/>
        </authorList>
    </citation>
    <scope>NUCLEOTIDE SEQUENCE [LARGE SCALE GENOMIC DNA]</scope>
    <source>
        <strain evidence="3">CGMCC 4.1437</strain>
    </source>
</reference>
<dbReference type="SUPFAM" id="SSF47413">
    <property type="entry name" value="lambda repressor-like DNA-binding domains"/>
    <property type="match status" value="1"/>
</dbReference>
<dbReference type="PROSITE" id="PS50943">
    <property type="entry name" value="HTH_CROC1"/>
    <property type="match status" value="1"/>
</dbReference>
<dbReference type="Gene3D" id="1.25.40.10">
    <property type="entry name" value="Tetratricopeptide repeat domain"/>
    <property type="match status" value="1"/>
</dbReference>
<dbReference type="EMBL" id="JBHSOF010000012">
    <property type="protein sequence ID" value="MFC5663751.1"/>
    <property type="molecule type" value="Genomic_DNA"/>
</dbReference>
<dbReference type="SMART" id="SM00530">
    <property type="entry name" value="HTH_XRE"/>
    <property type="match status" value="1"/>
</dbReference>
<dbReference type="InterPro" id="IPR001387">
    <property type="entry name" value="Cro/C1-type_HTH"/>
</dbReference>
<proteinExistence type="predicted"/>
<sequence>MALDPALPVGRRIQYYRERAGKSRAVLAGLLGRSPSWLKQVEAGVLLPPRLPMLTRIAQHLGVDDLSLLTGDVSMPRALYSGMDHAALASVRRAVDGAPLGTAGGPAPRLDHIAVQLADAWRTRMTRGDHRTALAELLPPLVSAASVAASHPECTDRRRAEAMYASALNLTQMYAAFQGDGNLVWRVAERALATARASGDPQAIATSCWFLVEAFRKSGQWESAQTLTEDALRLLNPVRTENPELACAWADIAYHAAITHAVAGEAGDAWRWIDRAKAVSDALPADHWSAPTSGSRQAAALHSVTVAVELRQTGTALRWARRLPEADVIAVPRRGRHLIEVARAHALRGESEKVAERLTTAVEVAPETARWSEETRAMVRALIDGGPSDQVAGRRLADAIGMAA</sequence>
<comment type="caution">
    <text evidence="2">The sequence shown here is derived from an EMBL/GenBank/DDBJ whole genome shotgun (WGS) entry which is preliminary data.</text>
</comment>
<name>A0ABW0X5K8_9ACTN</name>
<evidence type="ECO:0000259" key="1">
    <source>
        <dbReference type="PROSITE" id="PS50943"/>
    </source>
</evidence>